<reference evidence="12 13" key="1">
    <citation type="submission" date="2016-11" db="EMBL/GenBank/DDBJ databases">
        <authorList>
            <person name="Jaros S."/>
            <person name="Januszkiewicz K."/>
            <person name="Wedrychowicz H."/>
        </authorList>
    </citation>
    <scope>NUCLEOTIDE SEQUENCE [LARGE SCALE GENOMIC DNA]</scope>
</reference>
<dbReference type="SUPFAM" id="SSF58038">
    <property type="entry name" value="SNARE fusion complex"/>
    <property type="match status" value="1"/>
</dbReference>
<name>A0A2X0MEX0_9BASI</name>
<protein>
    <submittedName>
        <fullName evidence="12">BQ5605_C005g03459 protein</fullName>
    </submittedName>
</protein>
<evidence type="ECO:0000256" key="2">
    <source>
        <dbReference type="ARBA" id="ARBA00022448"/>
    </source>
</evidence>
<dbReference type="InterPro" id="IPR000727">
    <property type="entry name" value="T_SNARE_dom"/>
</dbReference>
<dbReference type="GO" id="GO:0000139">
    <property type="term" value="C:Golgi membrane"/>
    <property type="evidence" value="ECO:0007669"/>
    <property type="project" value="UniProtKB-SubCell"/>
</dbReference>
<dbReference type="CDD" id="cd15853">
    <property type="entry name" value="SNARE_Bet1"/>
    <property type="match status" value="1"/>
</dbReference>
<proteinExistence type="predicted"/>
<keyword evidence="6" id="KW-0333">Golgi apparatus</keyword>
<keyword evidence="3 10" id="KW-0812">Transmembrane</keyword>
<dbReference type="STRING" id="796604.A0A2X0MEX0"/>
<keyword evidence="7 10" id="KW-0472">Membrane</keyword>
<feature type="transmembrane region" description="Helical" evidence="10">
    <location>
        <begin position="108"/>
        <end position="126"/>
    </location>
</feature>
<evidence type="ECO:0000256" key="6">
    <source>
        <dbReference type="ARBA" id="ARBA00023034"/>
    </source>
</evidence>
<evidence type="ECO:0000259" key="11">
    <source>
        <dbReference type="PROSITE" id="PS50192"/>
    </source>
</evidence>
<keyword evidence="2" id="KW-0813">Transport</keyword>
<dbReference type="PANTHER" id="PTHR12791">
    <property type="entry name" value="GOLGI SNARE BET1-RELATED"/>
    <property type="match status" value="1"/>
</dbReference>
<feature type="region of interest" description="Disordered" evidence="9">
    <location>
        <begin position="24"/>
        <end position="45"/>
    </location>
</feature>
<evidence type="ECO:0000256" key="8">
    <source>
        <dbReference type="ARBA" id="ARBA00046280"/>
    </source>
</evidence>
<comment type="subcellular location">
    <subcellularLocation>
        <location evidence="8">Endomembrane system</location>
        <topology evidence="8">Single-pass type IV membrane protein</topology>
    </subcellularLocation>
    <subcellularLocation>
        <location evidence="1">Golgi apparatus membrane</location>
    </subcellularLocation>
</comment>
<dbReference type="InterPro" id="IPR039899">
    <property type="entry name" value="BET1_SNARE"/>
</dbReference>
<keyword evidence="5 10" id="KW-1133">Transmembrane helix</keyword>
<evidence type="ECO:0000313" key="12">
    <source>
        <dbReference type="EMBL" id="SGY75928.1"/>
    </source>
</evidence>
<organism evidence="12 13">
    <name type="scientific">Microbotryum silenes-dioicae</name>
    <dbReference type="NCBI Taxonomy" id="796604"/>
    <lineage>
        <taxon>Eukaryota</taxon>
        <taxon>Fungi</taxon>
        <taxon>Dikarya</taxon>
        <taxon>Basidiomycota</taxon>
        <taxon>Pucciniomycotina</taxon>
        <taxon>Microbotryomycetes</taxon>
        <taxon>Microbotryales</taxon>
        <taxon>Microbotryaceae</taxon>
        <taxon>Microbotryum</taxon>
    </lineage>
</organism>
<dbReference type="PROSITE" id="PS50192">
    <property type="entry name" value="T_SNARE"/>
    <property type="match status" value="1"/>
</dbReference>
<evidence type="ECO:0000256" key="10">
    <source>
        <dbReference type="SAM" id="Phobius"/>
    </source>
</evidence>
<evidence type="ECO:0000256" key="4">
    <source>
        <dbReference type="ARBA" id="ARBA00022927"/>
    </source>
</evidence>
<keyword evidence="13" id="KW-1185">Reference proteome</keyword>
<keyword evidence="4" id="KW-0653">Protein transport</keyword>
<evidence type="ECO:0000313" key="13">
    <source>
        <dbReference type="Proteomes" id="UP000249464"/>
    </source>
</evidence>
<evidence type="ECO:0000256" key="1">
    <source>
        <dbReference type="ARBA" id="ARBA00004394"/>
    </source>
</evidence>
<dbReference type="GO" id="GO:0015031">
    <property type="term" value="P:protein transport"/>
    <property type="evidence" value="ECO:0007669"/>
    <property type="project" value="UniProtKB-KW"/>
</dbReference>
<accession>A0A2X0MEX0</accession>
<sequence>MSWTSTSRGGAAAAGGGAYSHLGGSNKTAASDAQETDLEAQNDSHLHELHSKISAIRGVTNDIYRDSQQQKTLLDSTNNSFDQFKVSLSNTTGRFARSVQSGKGNGRIQLGIICGFVMLFMVWKFSGSRADKATIPSPTTGTLMRF</sequence>
<evidence type="ECO:0000256" key="3">
    <source>
        <dbReference type="ARBA" id="ARBA00022692"/>
    </source>
</evidence>
<dbReference type="AlphaFoldDB" id="A0A2X0MEX0"/>
<evidence type="ECO:0000256" key="7">
    <source>
        <dbReference type="ARBA" id="ARBA00023136"/>
    </source>
</evidence>
<evidence type="ECO:0000256" key="5">
    <source>
        <dbReference type="ARBA" id="ARBA00022989"/>
    </source>
</evidence>
<gene>
    <name evidence="12" type="primary">BQ5605_C005g03459</name>
    <name evidence="12" type="ORF">BQ5605_C005G03459</name>
</gene>
<feature type="domain" description="T-SNARE coiled-coil homology" evidence="11">
    <location>
        <begin position="36"/>
        <end position="98"/>
    </location>
</feature>
<dbReference type="Proteomes" id="UP000249464">
    <property type="component" value="Unassembled WGS sequence"/>
</dbReference>
<dbReference type="EMBL" id="FQNC01000047">
    <property type="protein sequence ID" value="SGY75928.1"/>
    <property type="molecule type" value="Genomic_DNA"/>
</dbReference>
<evidence type="ECO:0000256" key="9">
    <source>
        <dbReference type="SAM" id="MobiDB-lite"/>
    </source>
</evidence>
<feature type="compositionally biased region" description="Polar residues" evidence="9">
    <location>
        <begin position="24"/>
        <end position="33"/>
    </location>
</feature>
<dbReference type="Gene3D" id="1.20.5.110">
    <property type="match status" value="1"/>
</dbReference>